<evidence type="ECO:0000313" key="1">
    <source>
        <dbReference type="EMBL" id="MPC53331.1"/>
    </source>
</evidence>
<reference evidence="1 2" key="1">
    <citation type="submission" date="2019-05" db="EMBL/GenBank/DDBJ databases">
        <title>Another draft genome of Portunus trituberculatus and its Hox gene families provides insights of decapod evolution.</title>
        <authorList>
            <person name="Jeong J.-H."/>
            <person name="Song I."/>
            <person name="Kim S."/>
            <person name="Choi T."/>
            <person name="Kim D."/>
            <person name="Ryu S."/>
            <person name="Kim W."/>
        </authorList>
    </citation>
    <scope>NUCLEOTIDE SEQUENCE [LARGE SCALE GENOMIC DNA]</scope>
    <source>
        <tissue evidence="1">Muscle</tissue>
    </source>
</reference>
<evidence type="ECO:0000313" key="2">
    <source>
        <dbReference type="Proteomes" id="UP000324222"/>
    </source>
</evidence>
<dbReference type="AlphaFoldDB" id="A0A5B7G0J9"/>
<dbReference type="EMBL" id="VSRR010011545">
    <property type="protein sequence ID" value="MPC53331.1"/>
    <property type="molecule type" value="Genomic_DNA"/>
</dbReference>
<keyword evidence="2" id="KW-1185">Reference proteome</keyword>
<proteinExistence type="predicted"/>
<organism evidence="1 2">
    <name type="scientific">Portunus trituberculatus</name>
    <name type="common">Swimming crab</name>
    <name type="synonym">Neptunus trituberculatus</name>
    <dbReference type="NCBI Taxonomy" id="210409"/>
    <lineage>
        <taxon>Eukaryota</taxon>
        <taxon>Metazoa</taxon>
        <taxon>Ecdysozoa</taxon>
        <taxon>Arthropoda</taxon>
        <taxon>Crustacea</taxon>
        <taxon>Multicrustacea</taxon>
        <taxon>Malacostraca</taxon>
        <taxon>Eumalacostraca</taxon>
        <taxon>Eucarida</taxon>
        <taxon>Decapoda</taxon>
        <taxon>Pleocyemata</taxon>
        <taxon>Brachyura</taxon>
        <taxon>Eubrachyura</taxon>
        <taxon>Portunoidea</taxon>
        <taxon>Portunidae</taxon>
        <taxon>Portuninae</taxon>
        <taxon>Portunus</taxon>
    </lineage>
</organism>
<sequence>MNSQCSRSEARSIHSTAFRVFTHNSVKHARSRPLRCPPVGFLFCLSKTCFLTFLPLSRYQRQYVPLGNFH</sequence>
<dbReference type="Proteomes" id="UP000324222">
    <property type="component" value="Unassembled WGS sequence"/>
</dbReference>
<name>A0A5B7G0J9_PORTR</name>
<gene>
    <name evidence="1" type="ORF">E2C01_047220</name>
</gene>
<protein>
    <submittedName>
        <fullName evidence="1">Uncharacterized protein</fullName>
    </submittedName>
</protein>
<accession>A0A5B7G0J9</accession>
<comment type="caution">
    <text evidence="1">The sequence shown here is derived from an EMBL/GenBank/DDBJ whole genome shotgun (WGS) entry which is preliminary data.</text>
</comment>